<dbReference type="Proteomes" id="UP000515908">
    <property type="component" value="Chromosome 02"/>
</dbReference>
<proteinExistence type="predicted"/>
<organism evidence="2 3">
    <name type="scientific">Angomonas deanei</name>
    <dbReference type="NCBI Taxonomy" id="59799"/>
    <lineage>
        <taxon>Eukaryota</taxon>
        <taxon>Discoba</taxon>
        <taxon>Euglenozoa</taxon>
        <taxon>Kinetoplastea</taxon>
        <taxon>Metakinetoplastina</taxon>
        <taxon>Trypanosomatida</taxon>
        <taxon>Trypanosomatidae</taxon>
        <taxon>Strigomonadinae</taxon>
        <taxon>Angomonas</taxon>
    </lineage>
</organism>
<feature type="region of interest" description="Disordered" evidence="1">
    <location>
        <begin position="19"/>
        <end position="84"/>
    </location>
</feature>
<sequence length="101" mass="10387">MMDAARRWMTSLYSYAYGAPQGNSPTPSYPSGSHRSSRVGSGAPYAPYHGSRTPTTVSGRSAPPPSSIALQGPTYPASTVTGEGGVQVIVKSSGKKKKGPA</sequence>
<dbReference type="VEuPathDB" id="TriTrypDB:ADEAN_000128000"/>
<protein>
    <submittedName>
        <fullName evidence="2">Uncharacterized protein</fullName>
    </submittedName>
</protein>
<dbReference type="AlphaFoldDB" id="A0A7G2C507"/>
<accession>A0A7G2C507</accession>
<dbReference type="EMBL" id="LR877146">
    <property type="protein sequence ID" value="CAD2213837.1"/>
    <property type="molecule type" value="Genomic_DNA"/>
</dbReference>
<gene>
    <name evidence="2" type="ORF">ADEAN_000128000</name>
</gene>
<feature type="compositionally biased region" description="Polar residues" evidence="1">
    <location>
        <begin position="21"/>
        <end position="30"/>
    </location>
</feature>
<evidence type="ECO:0000313" key="2">
    <source>
        <dbReference type="EMBL" id="CAD2213837.1"/>
    </source>
</evidence>
<keyword evidence="3" id="KW-1185">Reference proteome</keyword>
<name>A0A7G2C507_9TRYP</name>
<evidence type="ECO:0000256" key="1">
    <source>
        <dbReference type="SAM" id="MobiDB-lite"/>
    </source>
</evidence>
<evidence type="ECO:0000313" key="3">
    <source>
        <dbReference type="Proteomes" id="UP000515908"/>
    </source>
</evidence>
<feature type="compositionally biased region" description="Low complexity" evidence="1">
    <location>
        <begin position="31"/>
        <end position="42"/>
    </location>
</feature>
<reference evidence="2 3" key="1">
    <citation type="submission" date="2020-08" db="EMBL/GenBank/DDBJ databases">
        <authorList>
            <person name="Newling K."/>
            <person name="Davey J."/>
            <person name="Forrester S."/>
        </authorList>
    </citation>
    <scope>NUCLEOTIDE SEQUENCE [LARGE SCALE GENOMIC DNA]</scope>
    <source>
        <strain evidence="3">Crithidia deanei Carvalho (ATCC PRA-265)</strain>
    </source>
</reference>